<keyword evidence="2" id="KW-1185">Reference proteome</keyword>
<accession>A0A1I0HMV0</accession>
<protein>
    <submittedName>
        <fullName evidence="1">Uncharacterized protein</fullName>
    </submittedName>
</protein>
<name>A0A1I0HMV0_9FIRM</name>
<evidence type="ECO:0000313" key="2">
    <source>
        <dbReference type="Proteomes" id="UP000199820"/>
    </source>
</evidence>
<feature type="non-terminal residue" evidence="1">
    <location>
        <position position="57"/>
    </location>
</feature>
<gene>
    <name evidence="1" type="ORF">SAMN04487771_10541</name>
</gene>
<evidence type="ECO:0000313" key="1">
    <source>
        <dbReference type="EMBL" id="SET85249.1"/>
    </source>
</evidence>
<reference evidence="1 2" key="1">
    <citation type="submission" date="2016-10" db="EMBL/GenBank/DDBJ databases">
        <authorList>
            <person name="de Groot N.N."/>
        </authorList>
    </citation>
    <scope>NUCLEOTIDE SEQUENCE [LARGE SCALE GENOMIC DNA]</scope>
    <source>
        <strain evidence="1 2">KH1P1</strain>
    </source>
</reference>
<dbReference type="AlphaFoldDB" id="A0A1I0HMV0"/>
<proteinExistence type="predicted"/>
<organism evidence="1 2">
    <name type="scientific">[Clostridium] aminophilum</name>
    <dbReference type="NCBI Taxonomy" id="1526"/>
    <lineage>
        <taxon>Bacteria</taxon>
        <taxon>Bacillati</taxon>
        <taxon>Bacillota</taxon>
        <taxon>Clostridia</taxon>
        <taxon>Lachnospirales</taxon>
        <taxon>Lachnospiraceae</taxon>
    </lineage>
</organism>
<dbReference type="EMBL" id="FOIL01000054">
    <property type="protein sequence ID" value="SET85249.1"/>
    <property type="molecule type" value="Genomic_DNA"/>
</dbReference>
<sequence length="57" mass="6591">MRTLLTKKAGENRLVLYNLVKVCPFSGDSRLNDTGMEEFVMTEKIRKPYYITTAIAY</sequence>
<dbReference type="Proteomes" id="UP000199820">
    <property type="component" value="Unassembled WGS sequence"/>
</dbReference>